<dbReference type="AlphaFoldDB" id="A0A8X6VGW8"/>
<organism evidence="2 3">
    <name type="scientific">Trichonephila clavipes</name>
    <name type="common">Golden silk orbweaver</name>
    <name type="synonym">Nephila clavipes</name>
    <dbReference type="NCBI Taxonomy" id="2585209"/>
    <lineage>
        <taxon>Eukaryota</taxon>
        <taxon>Metazoa</taxon>
        <taxon>Ecdysozoa</taxon>
        <taxon>Arthropoda</taxon>
        <taxon>Chelicerata</taxon>
        <taxon>Arachnida</taxon>
        <taxon>Araneae</taxon>
        <taxon>Araneomorphae</taxon>
        <taxon>Entelegynae</taxon>
        <taxon>Araneoidea</taxon>
        <taxon>Nephilidae</taxon>
        <taxon>Trichonephila</taxon>
    </lineage>
</organism>
<dbReference type="PANTHER" id="PTHR46060">
    <property type="entry name" value="MARINER MOS1 TRANSPOSASE-LIKE PROTEIN"/>
    <property type="match status" value="1"/>
</dbReference>
<keyword evidence="3" id="KW-1185">Reference proteome</keyword>
<dbReference type="EMBL" id="BMAU01021265">
    <property type="protein sequence ID" value="GFY06909.1"/>
    <property type="molecule type" value="Genomic_DNA"/>
</dbReference>
<dbReference type="InterPro" id="IPR041426">
    <property type="entry name" value="Mos1_HTH"/>
</dbReference>
<dbReference type="Gene3D" id="1.10.10.1450">
    <property type="match status" value="1"/>
</dbReference>
<evidence type="ECO:0000259" key="1">
    <source>
        <dbReference type="Pfam" id="PF17906"/>
    </source>
</evidence>
<dbReference type="InterPro" id="IPR052709">
    <property type="entry name" value="Transposase-MT_Hybrid"/>
</dbReference>
<dbReference type="PANTHER" id="PTHR46060:SF1">
    <property type="entry name" value="MARINER MOS1 TRANSPOSASE-LIKE PROTEIN"/>
    <property type="match status" value="1"/>
</dbReference>
<protein>
    <submittedName>
        <fullName evidence="2">HTH_48 domain-containing protein</fullName>
    </submittedName>
</protein>
<reference evidence="2" key="1">
    <citation type="submission" date="2020-08" db="EMBL/GenBank/DDBJ databases">
        <title>Multicomponent nature underlies the extraordinary mechanical properties of spider dragline silk.</title>
        <authorList>
            <person name="Kono N."/>
            <person name="Nakamura H."/>
            <person name="Mori M."/>
            <person name="Yoshida Y."/>
            <person name="Ohtoshi R."/>
            <person name="Malay A.D."/>
            <person name="Moran D.A.P."/>
            <person name="Tomita M."/>
            <person name="Numata K."/>
            <person name="Arakawa K."/>
        </authorList>
    </citation>
    <scope>NUCLEOTIDE SEQUENCE</scope>
</reference>
<feature type="domain" description="Mos1 transposase HTH" evidence="1">
    <location>
        <begin position="18"/>
        <end position="48"/>
    </location>
</feature>
<accession>A0A8X6VGW8</accession>
<comment type="caution">
    <text evidence="2">The sequence shown here is derived from an EMBL/GenBank/DDBJ whole genome shotgun (WGS) entry which is preliminary data.</text>
</comment>
<evidence type="ECO:0000313" key="3">
    <source>
        <dbReference type="Proteomes" id="UP000887159"/>
    </source>
</evidence>
<gene>
    <name evidence="2" type="primary">B7P43_G16882</name>
    <name evidence="2" type="ORF">TNCV_4090111</name>
</gene>
<evidence type="ECO:0000313" key="2">
    <source>
        <dbReference type="EMBL" id="GFY06909.1"/>
    </source>
</evidence>
<dbReference type="Pfam" id="PF17906">
    <property type="entry name" value="HTH_48"/>
    <property type="match status" value="1"/>
</dbReference>
<dbReference type="Proteomes" id="UP000887159">
    <property type="component" value="Unassembled WGS sequence"/>
</dbReference>
<sequence length="165" mass="19350">MDAPKEKQGFDSRRCFPKEICRHMTAVYGEHCMSLATVKRWIKRFREGRESCKDDPRPSQRHLADTSVTIAQVDELIRQEWWISIVELVERVNISHGIIPDHIGYRPFCAKWIPKLMNDHQKTGSFGTALTCFIRYHNEVDDFLSAIVIEDESWCYHYEPYSGSI</sequence>
<proteinExistence type="predicted"/>
<name>A0A8X6VGW8_TRICX</name>